<feature type="non-terminal residue" evidence="2">
    <location>
        <position position="1"/>
    </location>
</feature>
<reference evidence="2" key="1">
    <citation type="submission" date="2014-05" db="EMBL/GenBank/DDBJ databases">
        <title>The transcriptome of the halophilic microalga Tetraselmis sp. GSL018 isolated from the Great Salt Lake, Utah.</title>
        <authorList>
            <person name="Jinkerson R.E."/>
            <person name="D'Adamo S."/>
            <person name="Posewitz M.C."/>
        </authorList>
    </citation>
    <scope>NUCLEOTIDE SEQUENCE</scope>
    <source>
        <strain evidence="2">GSL018</strain>
    </source>
</reference>
<organism evidence="2">
    <name type="scientific">Tetraselmis sp. GSL018</name>
    <dbReference type="NCBI Taxonomy" id="582737"/>
    <lineage>
        <taxon>Eukaryota</taxon>
        <taxon>Viridiplantae</taxon>
        <taxon>Chlorophyta</taxon>
        <taxon>core chlorophytes</taxon>
        <taxon>Chlorodendrophyceae</taxon>
        <taxon>Chlorodendrales</taxon>
        <taxon>Chlorodendraceae</taxon>
        <taxon>Tetraselmis</taxon>
    </lineage>
</organism>
<evidence type="ECO:0000256" key="1">
    <source>
        <dbReference type="SAM" id="MobiDB-lite"/>
    </source>
</evidence>
<dbReference type="AlphaFoldDB" id="A0A061RQZ3"/>
<protein>
    <submittedName>
        <fullName evidence="2">Uncharacterized protein</fullName>
    </submittedName>
</protein>
<feature type="region of interest" description="Disordered" evidence="1">
    <location>
        <begin position="1"/>
        <end position="68"/>
    </location>
</feature>
<proteinExistence type="predicted"/>
<feature type="compositionally biased region" description="Pro residues" evidence="1">
    <location>
        <begin position="23"/>
        <end position="35"/>
    </location>
</feature>
<accession>A0A061RQZ3</accession>
<name>A0A061RQZ3_9CHLO</name>
<dbReference type="EMBL" id="GBEZ01012832">
    <property type="protein sequence ID" value="JAC73095.1"/>
    <property type="molecule type" value="Transcribed_RNA"/>
</dbReference>
<feature type="non-terminal residue" evidence="2">
    <location>
        <position position="68"/>
    </location>
</feature>
<evidence type="ECO:0000313" key="2">
    <source>
        <dbReference type="EMBL" id="JAC73095.1"/>
    </source>
</evidence>
<gene>
    <name evidence="2" type="ORF">TSPGSL018_29752</name>
</gene>
<sequence>TTPAVAFIEPARPQDGGQREKPLPPQPLVVLPPSPSLSVSRAVQSLLPADPSPSREGERATVSAPESL</sequence>